<keyword evidence="6" id="KW-0547">Nucleotide-binding</keyword>
<dbReference type="GO" id="GO:0000155">
    <property type="term" value="F:phosphorelay sensor kinase activity"/>
    <property type="evidence" value="ECO:0007669"/>
    <property type="project" value="InterPro"/>
</dbReference>
<comment type="subcellular location">
    <subcellularLocation>
        <location evidence="2">Cell membrane</location>
        <topology evidence="2">Multi-pass membrane protein</topology>
    </subcellularLocation>
</comment>
<dbReference type="SMART" id="SM00387">
    <property type="entry name" value="HATPase_c"/>
    <property type="match status" value="1"/>
</dbReference>
<comment type="catalytic activity">
    <reaction evidence="1">
        <text>ATP + protein L-histidine = ADP + protein N-phospho-L-histidine.</text>
        <dbReference type="EC" id="2.7.13.3"/>
    </reaction>
</comment>
<dbReference type="Gene3D" id="3.30.565.10">
    <property type="entry name" value="Histidine kinase-like ATPase, C-terminal domain"/>
    <property type="match status" value="1"/>
</dbReference>
<dbReference type="InterPro" id="IPR036097">
    <property type="entry name" value="HisK_dim/P_sf"/>
</dbReference>
<dbReference type="InterPro" id="IPR003594">
    <property type="entry name" value="HATPase_dom"/>
</dbReference>
<keyword evidence="7 11" id="KW-0418">Kinase</keyword>
<dbReference type="InterPro" id="IPR036890">
    <property type="entry name" value="HATPase_C_sf"/>
</dbReference>
<keyword evidence="9" id="KW-0812">Transmembrane</keyword>
<evidence type="ECO:0000256" key="2">
    <source>
        <dbReference type="ARBA" id="ARBA00004651"/>
    </source>
</evidence>
<evidence type="ECO:0000313" key="11">
    <source>
        <dbReference type="EMBL" id="AIW22073.1"/>
    </source>
</evidence>
<gene>
    <name evidence="11" type="ORF">IX92_24195</name>
</gene>
<keyword evidence="9" id="KW-1133">Transmembrane helix</keyword>
<evidence type="ECO:0000259" key="10">
    <source>
        <dbReference type="PROSITE" id="PS50109"/>
    </source>
</evidence>
<organism evidence="11 12">
    <name type="scientific">Vibrio coralliilyticus</name>
    <dbReference type="NCBI Taxonomy" id="190893"/>
    <lineage>
        <taxon>Bacteria</taxon>
        <taxon>Pseudomonadati</taxon>
        <taxon>Pseudomonadota</taxon>
        <taxon>Gammaproteobacteria</taxon>
        <taxon>Vibrionales</taxon>
        <taxon>Vibrionaceae</taxon>
        <taxon>Vibrio</taxon>
    </lineage>
</organism>
<keyword evidence="4" id="KW-1003">Cell membrane</keyword>
<feature type="transmembrane region" description="Helical" evidence="9">
    <location>
        <begin position="171"/>
        <end position="190"/>
    </location>
</feature>
<feature type="domain" description="Histidine kinase" evidence="10">
    <location>
        <begin position="253"/>
        <end position="442"/>
    </location>
</feature>
<dbReference type="AlphaFoldDB" id="A0AAN0W0H8"/>
<keyword evidence="9" id="KW-0472">Membrane</keyword>
<evidence type="ECO:0000256" key="1">
    <source>
        <dbReference type="ARBA" id="ARBA00000085"/>
    </source>
</evidence>
<dbReference type="SUPFAM" id="SSF55874">
    <property type="entry name" value="ATPase domain of HSP90 chaperone/DNA topoisomerase II/histidine kinase"/>
    <property type="match status" value="1"/>
</dbReference>
<dbReference type="CDD" id="cd00082">
    <property type="entry name" value="HisKA"/>
    <property type="match status" value="1"/>
</dbReference>
<dbReference type="PANTHER" id="PTHR44936:SF10">
    <property type="entry name" value="SENSOR PROTEIN RSTB"/>
    <property type="match status" value="1"/>
</dbReference>
<keyword evidence="12" id="KW-1185">Reference proteome</keyword>
<dbReference type="PROSITE" id="PS50109">
    <property type="entry name" value="HIS_KIN"/>
    <property type="match status" value="1"/>
</dbReference>
<dbReference type="EMBL" id="CP009618">
    <property type="protein sequence ID" value="AIW22073.1"/>
    <property type="molecule type" value="Genomic_DNA"/>
</dbReference>
<proteinExistence type="predicted"/>
<evidence type="ECO:0000313" key="12">
    <source>
        <dbReference type="Proteomes" id="UP000030081"/>
    </source>
</evidence>
<dbReference type="GO" id="GO:0005886">
    <property type="term" value="C:plasma membrane"/>
    <property type="evidence" value="ECO:0007669"/>
    <property type="project" value="UniProtKB-SubCell"/>
</dbReference>
<dbReference type="RefSeq" id="WP_043010911.1">
    <property type="nucleotide sequence ID" value="NZ_CP009618.1"/>
</dbReference>
<dbReference type="InterPro" id="IPR003661">
    <property type="entry name" value="HisK_dim/P_dom"/>
</dbReference>
<dbReference type="CDD" id="cd00075">
    <property type="entry name" value="HATPase"/>
    <property type="match status" value="1"/>
</dbReference>
<dbReference type="KEGG" id="vcy:IX92_24195"/>
<dbReference type="SUPFAM" id="SSF47384">
    <property type="entry name" value="Homodimeric domain of signal transducing histidine kinase"/>
    <property type="match status" value="1"/>
</dbReference>
<dbReference type="EC" id="2.7.13.3" evidence="3"/>
<evidence type="ECO:0000256" key="9">
    <source>
        <dbReference type="SAM" id="Phobius"/>
    </source>
</evidence>
<evidence type="ECO:0000256" key="8">
    <source>
        <dbReference type="ARBA" id="ARBA00022840"/>
    </source>
</evidence>
<dbReference type="InterPro" id="IPR050980">
    <property type="entry name" value="2C_sensor_his_kinase"/>
</dbReference>
<evidence type="ECO:0000256" key="4">
    <source>
        <dbReference type="ARBA" id="ARBA00022475"/>
    </source>
</evidence>
<dbReference type="PANTHER" id="PTHR44936">
    <property type="entry name" value="SENSOR PROTEIN CREC"/>
    <property type="match status" value="1"/>
</dbReference>
<protein>
    <recommendedName>
        <fullName evidence="3">histidine kinase</fullName>
        <ecNumber evidence="3">2.7.13.3</ecNumber>
    </recommendedName>
</protein>
<feature type="transmembrane region" description="Helical" evidence="9">
    <location>
        <begin position="20"/>
        <end position="47"/>
    </location>
</feature>
<dbReference type="InterPro" id="IPR005467">
    <property type="entry name" value="His_kinase_dom"/>
</dbReference>
<evidence type="ECO:0000256" key="5">
    <source>
        <dbReference type="ARBA" id="ARBA00022679"/>
    </source>
</evidence>
<dbReference type="Gene3D" id="1.10.287.130">
    <property type="match status" value="1"/>
</dbReference>
<dbReference type="Pfam" id="PF00512">
    <property type="entry name" value="HisKA"/>
    <property type="match status" value="1"/>
</dbReference>
<dbReference type="GO" id="GO:0005524">
    <property type="term" value="F:ATP binding"/>
    <property type="evidence" value="ECO:0007669"/>
    <property type="project" value="UniProtKB-KW"/>
</dbReference>
<evidence type="ECO:0000256" key="7">
    <source>
        <dbReference type="ARBA" id="ARBA00022777"/>
    </source>
</evidence>
<dbReference type="Proteomes" id="UP000030081">
    <property type="component" value="Chromosome 2"/>
</dbReference>
<evidence type="ECO:0000256" key="3">
    <source>
        <dbReference type="ARBA" id="ARBA00012438"/>
    </source>
</evidence>
<dbReference type="Pfam" id="PF02518">
    <property type="entry name" value="HATPase_c"/>
    <property type="match status" value="1"/>
</dbReference>
<evidence type="ECO:0000256" key="6">
    <source>
        <dbReference type="ARBA" id="ARBA00022741"/>
    </source>
</evidence>
<name>A0AAN0W0H8_9VIBR</name>
<accession>A0AAN0W0H8</accession>
<keyword evidence="8" id="KW-0067">ATP-binding</keyword>
<reference evidence="11 12" key="1">
    <citation type="submission" date="2014-10" db="EMBL/GenBank/DDBJ databases">
        <title>The Complete Genome Sequence for the Shellfish Pathogen Vibrio coralliilyticus RE98 Isolated from a Shellfish Hatchery.</title>
        <authorList>
            <person name="Richards G.P."/>
            <person name="Bono J.L."/>
            <person name="Watson M.A."/>
            <person name="Needleman D.S."/>
        </authorList>
    </citation>
    <scope>NUCLEOTIDE SEQUENCE [LARGE SCALE GENOMIC DNA]</scope>
    <source>
        <strain evidence="11 12">RE98</strain>
    </source>
</reference>
<dbReference type="SMART" id="SM00388">
    <property type="entry name" value="HisKA"/>
    <property type="match status" value="1"/>
</dbReference>
<keyword evidence="5" id="KW-0808">Transferase</keyword>
<sequence length="444" mass="50814">MSIKKWFRKPRGNSIEDVKLRLLFNFSAIALTTSFLVFFAFSIGLVLQEEEQLEDHLRSFQQVAIKHYQLEQVPMSYLSKHVIAYYGESYLSDAVKRMKPFAPNQVKRDYHINEIKRDIKPNIPDFLLDSYDLHGNVAFYFEFEYQGAVIPTYLAIDSFALDFGDDNWDTLMGISMLLMVFLLLVLRASLKRVFDGLMSPISTLSDQLAEKKDQDFDVPDQAIDEIKQLTRHLNGYKQKKERLAKQELMFAKYASHELKTPISVVLGAANLQNMKSDTDFQAKQRERILKAATGMQETVEVLLNIVKQENANRNDQYFDVVEKDIVMGRYRQKLQPGVELTLEIATGCHINLPMSVLNMVLKNLIENALRFTEQGEISVAVDSHSIKVTDTGSGLSDKPETEHGLGLLIVNRICQSYGWKFELQDNPKQQGCLAQMTFTGHFNS</sequence>